<accession>K5VY97</accession>
<keyword evidence="4 6" id="KW-0472">Membrane</keyword>
<dbReference type="PANTHER" id="PTHR23112:SF37">
    <property type="entry name" value="G PROTEIN-COUPLED RECEPTOR GPR1"/>
    <property type="match status" value="1"/>
</dbReference>
<dbReference type="GO" id="GO:0007189">
    <property type="term" value="P:adenylate cyclase-activating G protein-coupled receptor signaling pathway"/>
    <property type="evidence" value="ECO:0007669"/>
    <property type="project" value="TreeGrafter"/>
</dbReference>
<dbReference type="OrthoDB" id="100006at2759"/>
<feature type="transmembrane region" description="Helical" evidence="6">
    <location>
        <begin position="183"/>
        <end position="202"/>
    </location>
</feature>
<feature type="transmembrane region" description="Helical" evidence="6">
    <location>
        <begin position="131"/>
        <end position="152"/>
    </location>
</feature>
<feature type="transmembrane region" description="Helical" evidence="6">
    <location>
        <begin position="273"/>
        <end position="297"/>
    </location>
</feature>
<feature type="transmembrane region" description="Helical" evidence="6">
    <location>
        <begin position="246"/>
        <end position="267"/>
    </location>
</feature>
<dbReference type="HOGENOM" id="CLU_027149_4_1_1"/>
<feature type="region of interest" description="Disordered" evidence="5">
    <location>
        <begin position="333"/>
        <end position="389"/>
    </location>
</feature>
<evidence type="ECO:0008006" key="9">
    <source>
        <dbReference type="Google" id="ProtNLM"/>
    </source>
</evidence>
<dbReference type="Proteomes" id="UP000008370">
    <property type="component" value="Unassembled WGS sequence"/>
</dbReference>
<feature type="transmembrane region" description="Helical" evidence="6">
    <location>
        <begin position="99"/>
        <end position="119"/>
    </location>
</feature>
<dbReference type="RefSeq" id="XP_007394398.1">
    <property type="nucleotide sequence ID" value="XM_007394336.1"/>
</dbReference>
<feature type="compositionally biased region" description="Polar residues" evidence="5">
    <location>
        <begin position="351"/>
        <end position="381"/>
    </location>
</feature>
<keyword evidence="2 6" id="KW-0812">Transmembrane</keyword>
<evidence type="ECO:0000256" key="1">
    <source>
        <dbReference type="ARBA" id="ARBA00004141"/>
    </source>
</evidence>
<keyword evidence="8" id="KW-1185">Reference proteome</keyword>
<dbReference type="GO" id="GO:0004930">
    <property type="term" value="F:G protein-coupled receptor activity"/>
    <property type="evidence" value="ECO:0007669"/>
    <property type="project" value="TreeGrafter"/>
</dbReference>
<dbReference type="KEGG" id="pco:PHACADRAFT_253748"/>
<gene>
    <name evidence="7" type="ORF">PHACADRAFT_253748</name>
</gene>
<dbReference type="Gene3D" id="1.20.1070.10">
    <property type="entry name" value="Rhodopsin 7-helix transmembrane proteins"/>
    <property type="match status" value="1"/>
</dbReference>
<proteinExistence type="predicted"/>
<reference evidence="7 8" key="1">
    <citation type="journal article" date="2012" name="BMC Genomics">
        <title>Comparative genomics of the white-rot fungi, Phanerochaete carnosa and P. chrysosporium, to elucidate the genetic basis of the distinct wood types they colonize.</title>
        <authorList>
            <person name="Suzuki H."/>
            <person name="MacDonald J."/>
            <person name="Syed K."/>
            <person name="Salamov A."/>
            <person name="Hori C."/>
            <person name="Aerts A."/>
            <person name="Henrissat B."/>
            <person name="Wiebenga A."/>
            <person name="vanKuyk P.A."/>
            <person name="Barry K."/>
            <person name="Lindquist E."/>
            <person name="LaButti K."/>
            <person name="Lapidus A."/>
            <person name="Lucas S."/>
            <person name="Coutinho P."/>
            <person name="Gong Y."/>
            <person name="Samejima M."/>
            <person name="Mahadevan R."/>
            <person name="Abou-Zaid M."/>
            <person name="de Vries R.P."/>
            <person name="Igarashi K."/>
            <person name="Yadav J.S."/>
            <person name="Grigoriev I.V."/>
            <person name="Master E.R."/>
        </authorList>
    </citation>
    <scope>NUCLEOTIDE SEQUENCE [LARGE SCALE GENOMIC DNA]</scope>
    <source>
        <strain evidence="7 8">HHB-10118-sp</strain>
    </source>
</reference>
<dbReference type="GeneID" id="18915861"/>
<comment type="subcellular location">
    <subcellularLocation>
        <location evidence="1">Membrane</location>
        <topology evidence="1">Multi-pass membrane protein</topology>
    </subcellularLocation>
</comment>
<dbReference type="PANTHER" id="PTHR23112">
    <property type="entry name" value="G PROTEIN-COUPLED RECEPTOR 157-RELATED"/>
    <property type="match status" value="1"/>
</dbReference>
<evidence type="ECO:0000256" key="4">
    <source>
        <dbReference type="ARBA" id="ARBA00023136"/>
    </source>
</evidence>
<feature type="transmembrane region" description="Helical" evidence="6">
    <location>
        <begin position="22"/>
        <end position="45"/>
    </location>
</feature>
<dbReference type="InParanoid" id="K5VY97"/>
<evidence type="ECO:0000313" key="7">
    <source>
        <dbReference type="EMBL" id="EKM56553.1"/>
    </source>
</evidence>
<dbReference type="AlphaFoldDB" id="K5VY97"/>
<evidence type="ECO:0000256" key="2">
    <source>
        <dbReference type="ARBA" id="ARBA00022692"/>
    </source>
</evidence>
<evidence type="ECO:0000256" key="5">
    <source>
        <dbReference type="SAM" id="MobiDB-lite"/>
    </source>
</evidence>
<evidence type="ECO:0000256" key="6">
    <source>
        <dbReference type="SAM" id="Phobius"/>
    </source>
</evidence>
<dbReference type="EMBL" id="JH930471">
    <property type="protein sequence ID" value="EKM56553.1"/>
    <property type="molecule type" value="Genomic_DNA"/>
</dbReference>
<sequence>MSQLPAHLSAAAPFGDDRFKGVASLVVAGSLSGFAVLFILLAMIFRVPAFTVNVMPYFVSLLVANLLQAIGAMVNVRWITDRAVEPGTLCSFQGGVKQAGNVGTAVWSFILSVCVFRILFLRTTSSAGLRYLTLCVGWLAIVLAVSIGPLAIETKAKGPYFGPTGYWCWITQAYPREQMFLEYFFEFMSSGLSFVLYIFILLRVRGNLVHRSDGWHLRFVPRSERWMLAISRDWLDSSMMRVAARLVWYPVFYGILLVPVAISRFIQFSGTEIPFWATIFTDTLFNLQGLVNAILLITTQRLITDSACLPSFSPPRKVIDMASSEAAGITPFVLPPKESSDEQQSASASARVQTLRRTPSMASTSSAGTIESVTSTDSSAPLNRGAVRR</sequence>
<evidence type="ECO:0000256" key="3">
    <source>
        <dbReference type="ARBA" id="ARBA00022989"/>
    </source>
</evidence>
<evidence type="ECO:0000313" key="8">
    <source>
        <dbReference type="Proteomes" id="UP000008370"/>
    </source>
</evidence>
<organism evidence="7 8">
    <name type="scientific">Phanerochaete carnosa (strain HHB-10118-sp)</name>
    <name type="common">White-rot fungus</name>
    <name type="synonym">Peniophora carnosa</name>
    <dbReference type="NCBI Taxonomy" id="650164"/>
    <lineage>
        <taxon>Eukaryota</taxon>
        <taxon>Fungi</taxon>
        <taxon>Dikarya</taxon>
        <taxon>Basidiomycota</taxon>
        <taxon>Agaricomycotina</taxon>
        <taxon>Agaricomycetes</taxon>
        <taxon>Polyporales</taxon>
        <taxon>Phanerochaetaceae</taxon>
        <taxon>Phanerochaete</taxon>
    </lineage>
</organism>
<name>K5VY97_PHACS</name>
<feature type="transmembrane region" description="Helical" evidence="6">
    <location>
        <begin position="57"/>
        <end position="79"/>
    </location>
</feature>
<keyword evidence="3 6" id="KW-1133">Transmembrane helix</keyword>
<protein>
    <recommendedName>
        <fullName evidence="9">Glucose receptor Git3 N-terminal domain-containing protein</fullName>
    </recommendedName>
</protein>
<dbReference type="GO" id="GO:0005886">
    <property type="term" value="C:plasma membrane"/>
    <property type="evidence" value="ECO:0007669"/>
    <property type="project" value="TreeGrafter"/>
</dbReference>